<name>L8H7D4_ACACF</name>
<dbReference type="OrthoDB" id="2116030at2759"/>
<comment type="similarity">
    <text evidence="3">Belongs to the alpha-ketoglutarate dehydrogenase component 4 family.</text>
</comment>
<evidence type="ECO:0000256" key="3">
    <source>
        <dbReference type="ARBA" id="ARBA00043970"/>
    </source>
</evidence>
<feature type="compositionally biased region" description="Polar residues" evidence="4">
    <location>
        <begin position="45"/>
        <end position="61"/>
    </location>
</feature>
<dbReference type="GeneID" id="14922348"/>
<evidence type="ECO:0000313" key="6">
    <source>
        <dbReference type="Proteomes" id="UP000011083"/>
    </source>
</evidence>
<dbReference type="PANTHER" id="PTHR31601">
    <property type="entry name" value="28S RIBOSOMAL PROTEIN S36, MITOCHONDRIAL"/>
    <property type="match status" value="1"/>
</dbReference>
<dbReference type="GO" id="GO:0005739">
    <property type="term" value="C:mitochondrion"/>
    <property type="evidence" value="ECO:0007669"/>
    <property type="project" value="UniProtKB-SubCell"/>
</dbReference>
<accession>L8H7D4</accession>
<dbReference type="RefSeq" id="XP_004345998.1">
    <property type="nucleotide sequence ID" value="XM_004345948.1"/>
</dbReference>
<keyword evidence="6" id="KW-1185">Reference proteome</keyword>
<dbReference type="VEuPathDB" id="AmoebaDB:ACA1_184000"/>
<dbReference type="Proteomes" id="UP000011083">
    <property type="component" value="Unassembled WGS sequence"/>
</dbReference>
<proteinExistence type="inferred from homology"/>
<dbReference type="PANTHER" id="PTHR31601:SF2">
    <property type="entry name" value="ALPHA-KETOGLUTARATE DEHYDROGENASE COMPONENT 4"/>
    <property type="match status" value="1"/>
</dbReference>
<dbReference type="Pfam" id="PF10937">
    <property type="entry name" value="Kgd4-YMR31"/>
    <property type="match status" value="1"/>
</dbReference>
<evidence type="ECO:0000313" key="5">
    <source>
        <dbReference type="EMBL" id="ELR21454.1"/>
    </source>
</evidence>
<reference evidence="5 6" key="1">
    <citation type="journal article" date="2013" name="Genome Biol.">
        <title>Genome of Acanthamoeba castellanii highlights extensive lateral gene transfer and early evolution of tyrosine kinase signaling.</title>
        <authorList>
            <person name="Clarke M."/>
            <person name="Lohan A.J."/>
            <person name="Liu B."/>
            <person name="Lagkouvardos I."/>
            <person name="Roy S."/>
            <person name="Zafar N."/>
            <person name="Bertelli C."/>
            <person name="Schilde C."/>
            <person name="Kianianmomeni A."/>
            <person name="Burglin T.R."/>
            <person name="Frech C."/>
            <person name="Turcotte B."/>
            <person name="Kopec K.O."/>
            <person name="Synnott J.M."/>
            <person name="Choo C."/>
            <person name="Paponov I."/>
            <person name="Finkler A."/>
            <person name="Soon Heng Tan C."/>
            <person name="Hutchins A.P."/>
            <person name="Weinmeier T."/>
            <person name="Rattei T."/>
            <person name="Chu J.S."/>
            <person name="Gimenez G."/>
            <person name="Irimia M."/>
            <person name="Rigden D.J."/>
            <person name="Fitzpatrick D.A."/>
            <person name="Lorenzo-Morales J."/>
            <person name="Bateman A."/>
            <person name="Chiu C.H."/>
            <person name="Tang P."/>
            <person name="Hegemann P."/>
            <person name="Fromm H."/>
            <person name="Raoult D."/>
            <person name="Greub G."/>
            <person name="Miranda-Saavedra D."/>
            <person name="Chen N."/>
            <person name="Nash P."/>
            <person name="Ginger M.L."/>
            <person name="Horn M."/>
            <person name="Schaap P."/>
            <person name="Caler L."/>
            <person name="Loftus B."/>
        </authorList>
    </citation>
    <scope>NUCLEOTIDE SEQUENCE [LARGE SCALE GENOMIC DNA]</scope>
    <source>
        <strain evidence="5 6">Neff</strain>
    </source>
</reference>
<organism evidence="5 6">
    <name type="scientific">Acanthamoeba castellanii (strain ATCC 30010 / Neff)</name>
    <dbReference type="NCBI Taxonomy" id="1257118"/>
    <lineage>
        <taxon>Eukaryota</taxon>
        <taxon>Amoebozoa</taxon>
        <taxon>Discosea</taxon>
        <taxon>Longamoebia</taxon>
        <taxon>Centramoebida</taxon>
        <taxon>Acanthamoebidae</taxon>
        <taxon>Acanthamoeba</taxon>
    </lineage>
</organism>
<dbReference type="AlphaFoldDB" id="L8H7D4"/>
<comment type="subcellular location">
    <subcellularLocation>
        <location evidence="1">Mitochondrion</location>
    </subcellularLocation>
</comment>
<keyword evidence="2" id="KW-0496">Mitochondrion</keyword>
<protein>
    <submittedName>
        <fullName evidence="5">Uncharacterized protein</fullName>
    </submittedName>
</protein>
<dbReference type="InterPro" id="IPR020373">
    <property type="entry name" value="Kgd4/YMR-31"/>
</dbReference>
<feature type="compositionally biased region" description="Basic and acidic residues" evidence="4">
    <location>
        <begin position="68"/>
        <end position="83"/>
    </location>
</feature>
<sequence length="110" mass="11954">MASTGVRQLRQHVPLIKFPQRHGAAVQSLQDAALPSRHTGGVESTPLTAPPKTTTMQTSPNLPTPAKFDIKSRGPVTHHESMDELPARYRRALLSEEAIDLIQMGGAVDH</sequence>
<dbReference type="KEGG" id="acan:ACA1_184000"/>
<dbReference type="EMBL" id="KB007904">
    <property type="protein sequence ID" value="ELR21454.1"/>
    <property type="molecule type" value="Genomic_DNA"/>
</dbReference>
<feature type="region of interest" description="Disordered" evidence="4">
    <location>
        <begin position="31"/>
        <end position="83"/>
    </location>
</feature>
<evidence type="ECO:0000256" key="2">
    <source>
        <dbReference type="ARBA" id="ARBA00023128"/>
    </source>
</evidence>
<dbReference type="GO" id="GO:0006103">
    <property type="term" value="P:2-oxoglutarate metabolic process"/>
    <property type="evidence" value="ECO:0007669"/>
    <property type="project" value="InterPro"/>
</dbReference>
<evidence type="ECO:0000256" key="4">
    <source>
        <dbReference type="SAM" id="MobiDB-lite"/>
    </source>
</evidence>
<gene>
    <name evidence="5" type="ORF">ACA1_184000</name>
</gene>
<dbReference type="GO" id="GO:0004591">
    <property type="term" value="F:oxoglutarate dehydrogenase (succinyl-transferring) activity"/>
    <property type="evidence" value="ECO:0007669"/>
    <property type="project" value="TreeGrafter"/>
</dbReference>
<evidence type="ECO:0000256" key="1">
    <source>
        <dbReference type="ARBA" id="ARBA00004173"/>
    </source>
</evidence>